<dbReference type="OrthoDB" id="3865988at2"/>
<dbReference type="InterPro" id="IPR036866">
    <property type="entry name" value="RibonucZ/Hydroxyglut_hydro"/>
</dbReference>
<sequence>MTAVETADLPVTAPVTLAPDTFLITNMAPAGPGEYLPVDSVLIRGEEPVIVDTGAPIHRELWLDQVFDLVAPEDVRWVFLSHDDGDHTGALHEVLDLCPNATLVANFFSTERLALEKALPLHRMVWREDTEYVDTGDRRLRLVVPPIFDGPATRGVLDERPA</sequence>
<comment type="caution">
    <text evidence="2">The sequence shown here is derived from an EMBL/GenBank/DDBJ whole genome shotgun (WGS) entry which is preliminary data.</text>
</comment>
<feature type="domain" description="Metallo-beta-lactamase" evidence="1">
    <location>
        <begin position="36"/>
        <end position="106"/>
    </location>
</feature>
<keyword evidence="3" id="KW-1185">Reference proteome</keyword>
<evidence type="ECO:0000313" key="2">
    <source>
        <dbReference type="EMBL" id="RYP81611.1"/>
    </source>
</evidence>
<organism evidence="2 3">
    <name type="scientific">Nocardioides guangzhouensis</name>
    <dbReference type="NCBI Taxonomy" id="2497878"/>
    <lineage>
        <taxon>Bacteria</taxon>
        <taxon>Bacillati</taxon>
        <taxon>Actinomycetota</taxon>
        <taxon>Actinomycetes</taxon>
        <taxon>Propionibacteriales</taxon>
        <taxon>Nocardioidaceae</taxon>
        <taxon>Nocardioides</taxon>
    </lineage>
</organism>
<dbReference type="SUPFAM" id="SSF56281">
    <property type="entry name" value="Metallo-hydrolase/oxidoreductase"/>
    <property type="match status" value="1"/>
</dbReference>
<dbReference type="Pfam" id="PF00753">
    <property type="entry name" value="Lactamase_B"/>
    <property type="match status" value="1"/>
</dbReference>
<dbReference type="AlphaFoldDB" id="A0A4Q4Z3R9"/>
<evidence type="ECO:0000313" key="3">
    <source>
        <dbReference type="Proteomes" id="UP000295198"/>
    </source>
</evidence>
<dbReference type="InterPro" id="IPR001279">
    <property type="entry name" value="Metallo-B-lactamas"/>
</dbReference>
<accession>A0A4Q4Z3R9</accession>
<dbReference type="Gene3D" id="3.60.15.10">
    <property type="entry name" value="Ribonuclease Z/Hydroxyacylglutathione hydrolase-like"/>
    <property type="match status" value="1"/>
</dbReference>
<evidence type="ECO:0000259" key="1">
    <source>
        <dbReference type="Pfam" id="PF00753"/>
    </source>
</evidence>
<dbReference type="Proteomes" id="UP000295198">
    <property type="component" value="Unassembled WGS sequence"/>
</dbReference>
<dbReference type="GO" id="GO:0016787">
    <property type="term" value="F:hydrolase activity"/>
    <property type="evidence" value="ECO:0007669"/>
    <property type="project" value="UniProtKB-KW"/>
</dbReference>
<keyword evidence="2" id="KW-0378">Hydrolase</keyword>
<protein>
    <submittedName>
        <fullName evidence="2">MBL fold metallo-hydrolase</fullName>
    </submittedName>
</protein>
<name>A0A4Q4Z3R9_9ACTN</name>
<proteinExistence type="predicted"/>
<dbReference type="RefSeq" id="WP_134720881.1">
    <property type="nucleotide sequence ID" value="NZ_SDKM01000063.1"/>
</dbReference>
<dbReference type="EMBL" id="SDKM01000063">
    <property type="protein sequence ID" value="RYP81611.1"/>
    <property type="molecule type" value="Genomic_DNA"/>
</dbReference>
<gene>
    <name evidence="2" type="ORF">EKO23_23300</name>
</gene>
<reference evidence="2 3" key="1">
    <citation type="submission" date="2019-01" db="EMBL/GenBank/DDBJ databases">
        <title>Nocardioides guangzhouensis sp. nov., an actinobacterium isolated from soil.</title>
        <authorList>
            <person name="Fu Y."/>
            <person name="Cai Y."/>
            <person name="Lin Z."/>
            <person name="Chen P."/>
        </authorList>
    </citation>
    <scope>NUCLEOTIDE SEQUENCE [LARGE SCALE GENOMIC DNA]</scope>
    <source>
        <strain evidence="2 3">130</strain>
    </source>
</reference>